<dbReference type="RefSeq" id="WP_184634639.1">
    <property type="nucleotide sequence ID" value="NZ_BAABKT010000014.1"/>
</dbReference>
<proteinExistence type="predicted"/>
<organism evidence="2 3">
    <name type="scientific">Streptomonospora salina</name>
    <dbReference type="NCBI Taxonomy" id="104205"/>
    <lineage>
        <taxon>Bacteria</taxon>
        <taxon>Bacillati</taxon>
        <taxon>Actinomycetota</taxon>
        <taxon>Actinomycetes</taxon>
        <taxon>Streptosporangiales</taxon>
        <taxon>Nocardiopsidaceae</taxon>
        <taxon>Streptomonospora</taxon>
    </lineage>
</organism>
<feature type="region of interest" description="Disordered" evidence="1">
    <location>
        <begin position="200"/>
        <end position="263"/>
    </location>
</feature>
<reference evidence="2 3" key="1">
    <citation type="submission" date="2020-08" db="EMBL/GenBank/DDBJ databases">
        <title>Sequencing the genomes of 1000 actinobacteria strains.</title>
        <authorList>
            <person name="Klenk H.-P."/>
        </authorList>
    </citation>
    <scope>NUCLEOTIDE SEQUENCE [LARGE SCALE GENOMIC DNA]</scope>
    <source>
        <strain evidence="2 3">DSM 44593</strain>
    </source>
</reference>
<dbReference type="AlphaFoldDB" id="A0A841EG73"/>
<keyword evidence="3" id="KW-1185">Reference proteome</keyword>
<feature type="compositionally biased region" description="Polar residues" evidence="1">
    <location>
        <begin position="203"/>
        <end position="213"/>
    </location>
</feature>
<evidence type="ECO:0000313" key="2">
    <source>
        <dbReference type="EMBL" id="MBB5998421.1"/>
    </source>
</evidence>
<protein>
    <submittedName>
        <fullName evidence="2">Uncharacterized protein</fullName>
    </submittedName>
</protein>
<gene>
    <name evidence="2" type="ORF">HNR25_002172</name>
</gene>
<accession>A0A841EG73</accession>
<dbReference type="Proteomes" id="UP000578077">
    <property type="component" value="Unassembled WGS sequence"/>
</dbReference>
<comment type="caution">
    <text evidence="2">The sequence shown here is derived from an EMBL/GenBank/DDBJ whole genome shotgun (WGS) entry which is preliminary data.</text>
</comment>
<dbReference type="EMBL" id="JACHLY010000001">
    <property type="protein sequence ID" value="MBB5998421.1"/>
    <property type="molecule type" value="Genomic_DNA"/>
</dbReference>
<sequence length="263" mass="29586">MEKTPAAWSVARFGDDARRLRTALGAAMSNMQDIVLDAQAHSGSETQYVAGAARRTNQFDRVCDRVMELELPETYRFRPDGVDYDLVVVQNTILFPYRDGTVLREAPGAVWPRDLSNIVRELFTFTGKPIYEQPTIEGMASEVELRPKLARLPENTQLVLVPYLMNKSGVLRAWWGRASLVDEDGGLAWKSGVEELPIPMAAQQGTRPNSVLPQQREDEERFDSGTAPEVPLMQRSEIDKRLEVPPETETDSIEAKSQDHDQD</sequence>
<evidence type="ECO:0000313" key="3">
    <source>
        <dbReference type="Proteomes" id="UP000578077"/>
    </source>
</evidence>
<evidence type="ECO:0000256" key="1">
    <source>
        <dbReference type="SAM" id="MobiDB-lite"/>
    </source>
</evidence>
<feature type="compositionally biased region" description="Basic and acidic residues" evidence="1">
    <location>
        <begin position="253"/>
        <end position="263"/>
    </location>
</feature>
<name>A0A841EG73_9ACTN</name>